<evidence type="ECO:0000256" key="1">
    <source>
        <dbReference type="ARBA" id="ARBA00001033"/>
    </source>
</evidence>
<keyword evidence="9" id="KW-1185">Reference proteome</keyword>
<dbReference type="Pfam" id="PF00459">
    <property type="entry name" value="Inositol_P"/>
    <property type="match status" value="1"/>
</dbReference>
<dbReference type="EC" id="3.1.3.25" evidence="8"/>
<evidence type="ECO:0000256" key="3">
    <source>
        <dbReference type="ARBA" id="ARBA00005152"/>
    </source>
</evidence>
<accession>A0ABM1M107</accession>
<comment type="similarity">
    <text evidence="4 8">Belongs to the inositol monophosphatase superfamily.</text>
</comment>
<proteinExistence type="inferred from homology"/>
<dbReference type="CDD" id="cd01639">
    <property type="entry name" value="IMPase"/>
    <property type="match status" value="1"/>
</dbReference>
<dbReference type="RefSeq" id="XP_017768257.1">
    <property type="nucleotide sequence ID" value="XM_017912768.1"/>
</dbReference>
<dbReference type="GeneID" id="108556597"/>
<evidence type="ECO:0000256" key="7">
    <source>
        <dbReference type="ARBA" id="ARBA00022842"/>
    </source>
</evidence>
<dbReference type="PANTHER" id="PTHR20854">
    <property type="entry name" value="INOSITOL MONOPHOSPHATASE"/>
    <property type="match status" value="1"/>
</dbReference>
<dbReference type="InterPro" id="IPR033942">
    <property type="entry name" value="IMPase"/>
</dbReference>
<keyword evidence="5 8" id="KW-0479">Metal-binding</keyword>
<evidence type="ECO:0000313" key="9">
    <source>
        <dbReference type="Proteomes" id="UP000695000"/>
    </source>
</evidence>
<dbReference type="Gene3D" id="3.40.190.80">
    <property type="match status" value="1"/>
</dbReference>
<sequence length="276" mass="30064">MTSAENIDAYFDCVLGLTKIAGELIREKVKAGVKVNTKDCDIDLVTETDQEVEKLLINGLKTNFPSHKFIGEETVASGQKCELSNSPTWVIDPIDGTMNFVHAFPHCCISVALFIDAAPVIGIIYNPTLEQLFTAKKGQGAYLNGEKIHVSKVATMNKALLMMENGTSREPERVKTVFANHQILIPKLHGTRTLGSAALNMAMVAMGAADAYFEFGIHIWDIGAGEILITEAGGVVIDPVGGPLDRCSRRVLCASTNDLAVEFTKCLQQYYPMPRD</sequence>
<comment type="pathway">
    <text evidence="3 8">Polyol metabolism; myo-inositol biosynthesis; myo-inositol from D-glucose 6-phosphate: step 2/2.</text>
</comment>
<organism evidence="9 10">
    <name type="scientific">Nicrophorus vespilloides</name>
    <name type="common">Boreal carrion beetle</name>
    <dbReference type="NCBI Taxonomy" id="110193"/>
    <lineage>
        <taxon>Eukaryota</taxon>
        <taxon>Metazoa</taxon>
        <taxon>Ecdysozoa</taxon>
        <taxon>Arthropoda</taxon>
        <taxon>Hexapoda</taxon>
        <taxon>Insecta</taxon>
        <taxon>Pterygota</taxon>
        <taxon>Neoptera</taxon>
        <taxon>Endopterygota</taxon>
        <taxon>Coleoptera</taxon>
        <taxon>Polyphaga</taxon>
        <taxon>Staphyliniformia</taxon>
        <taxon>Silphidae</taxon>
        <taxon>Nicrophorinae</taxon>
        <taxon>Nicrophorus</taxon>
    </lineage>
</organism>
<evidence type="ECO:0000256" key="5">
    <source>
        <dbReference type="ARBA" id="ARBA00022723"/>
    </source>
</evidence>
<evidence type="ECO:0000256" key="6">
    <source>
        <dbReference type="ARBA" id="ARBA00022801"/>
    </source>
</evidence>
<reference evidence="10" key="1">
    <citation type="submission" date="2025-08" db="UniProtKB">
        <authorList>
            <consortium name="RefSeq"/>
        </authorList>
    </citation>
    <scope>IDENTIFICATION</scope>
    <source>
        <tissue evidence="10">Whole Larva</tissue>
    </source>
</reference>
<comment type="catalytic activity">
    <reaction evidence="1 8">
        <text>a myo-inositol phosphate + H2O = myo-inositol + phosphate</text>
        <dbReference type="Rhea" id="RHEA:24056"/>
        <dbReference type="ChEBI" id="CHEBI:15377"/>
        <dbReference type="ChEBI" id="CHEBI:17268"/>
        <dbReference type="ChEBI" id="CHEBI:43474"/>
        <dbReference type="ChEBI" id="CHEBI:84139"/>
        <dbReference type="EC" id="3.1.3.25"/>
    </reaction>
</comment>
<evidence type="ECO:0000256" key="8">
    <source>
        <dbReference type="RuleBase" id="RU364068"/>
    </source>
</evidence>
<dbReference type="Gene3D" id="3.30.540.10">
    <property type="entry name" value="Fructose-1,6-Bisphosphatase, subunit A, domain 1"/>
    <property type="match status" value="1"/>
</dbReference>
<evidence type="ECO:0000256" key="4">
    <source>
        <dbReference type="ARBA" id="ARBA00009759"/>
    </source>
</evidence>
<dbReference type="PROSITE" id="PS00629">
    <property type="entry name" value="IMP_1"/>
    <property type="match status" value="1"/>
</dbReference>
<dbReference type="SUPFAM" id="SSF56655">
    <property type="entry name" value="Carbohydrate phosphatase"/>
    <property type="match status" value="1"/>
</dbReference>
<dbReference type="PRINTS" id="PR00378">
    <property type="entry name" value="LIIMPHPHTASE"/>
</dbReference>
<dbReference type="Proteomes" id="UP000695000">
    <property type="component" value="Unplaced"/>
</dbReference>
<dbReference type="PRINTS" id="PR00377">
    <property type="entry name" value="IMPHPHTASES"/>
</dbReference>
<keyword evidence="7 8" id="KW-0460">Magnesium</keyword>
<comment type="cofactor">
    <cofactor evidence="2 8">
        <name>Mg(2+)</name>
        <dbReference type="ChEBI" id="CHEBI:18420"/>
    </cofactor>
</comment>
<evidence type="ECO:0000256" key="2">
    <source>
        <dbReference type="ARBA" id="ARBA00001946"/>
    </source>
</evidence>
<keyword evidence="6 8" id="KW-0378">Hydrolase</keyword>
<dbReference type="InterPro" id="IPR000760">
    <property type="entry name" value="Inositol_monophosphatase-like"/>
</dbReference>
<evidence type="ECO:0000313" key="10">
    <source>
        <dbReference type="RefSeq" id="XP_017768257.1"/>
    </source>
</evidence>
<dbReference type="InterPro" id="IPR020583">
    <property type="entry name" value="Inositol_monoP_metal-BS"/>
</dbReference>
<protein>
    <recommendedName>
        <fullName evidence="8">Inositol-1-monophosphatase</fullName>
        <ecNumber evidence="8">3.1.3.25</ecNumber>
    </recommendedName>
</protein>
<dbReference type="PANTHER" id="PTHR20854:SF4">
    <property type="entry name" value="INOSITOL-1-MONOPHOSPHATASE-RELATED"/>
    <property type="match status" value="1"/>
</dbReference>
<dbReference type="InterPro" id="IPR020552">
    <property type="entry name" value="Inositol_monoPase_Li-sen"/>
</dbReference>
<gene>
    <name evidence="10" type="primary">LOC108556597</name>
</gene>
<name>A0ABM1M107_NICVS</name>